<dbReference type="OrthoDB" id="2438388at2759"/>
<protein>
    <submittedName>
        <fullName evidence="2">Uncharacterized protein</fullName>
    </submittedName>
</protein>
<comment type="caution">
    <text evidence="2">The sequence shown here is derived from an EMBL/GenBank/DDBJ whole genome shotgun (WGS) entry which is preliminary data.</text>
</comment>
<reference evidence="2" key="1">
    <citation type="submission" date="2021-11" db="EMBL/GenBank/DDBJ databases">
        <authorList>
            <person name="Herlambang A."/>
            <person name="Guo Y."/>
            <person name="Takashima Y."/>
            <person name="Nishizawa T."/>
        </authorList>
    </citation>
    <scope>NUCLEOTIDE SEQUENCE</scope>
    <source>
        <strain evidence="2">E1425</strain>
    </source>
</reference>
<reference evidence="2" key="2">
    <citation type="journal article" date="2022" name="Microbiol. Resour. Announc.">
        <title>Whole-Genome Sequence of Entomortierella parvispora E1425, a Mucoromycotan Fungus Associated with Burkholderiaceae-Related Endosymbiotic Bacteria.</title>
        <authorList>
            <person name="Herlambang A."/>
            <person name="Guo Y."/>
            <person name="Takashima Y."/>
            <person name="Narisawa K."/>
            <person name="Ohta H."/>
            <person name="Nishizawa T."/>
        </authorList>
    </citation>
    <scope>NUCLEOTIDE SEQUENCE</scope>
    <source>
        <strain evidence="2">E1425</strain>
    </source>
</reference>
<evidence type="ECO:0000313" key="2">
    <source>
        <dbReference type="EMBL" id="GJJ71835.1"/>
    </source>
</evidence>
<evidence type="ECO:0000313" key="3">
    <source>
        <dbReference type="Proteomes" id="UP000827284"/>
    </source>
</evidence>
<gene>
    <name evidence="2" type="ORF">EMPS_04192</name>
</gene>
<name>A0A9P3H835_9FUNG</name>
<evidence type="ECO:0000256" key="1">
    <source>
        <dbReference type="SAM" id="SignalP"/>
    </source>
</evidence>
<dbReference type="AlphaFoldDB" id="A0A9P3H835"/>
<feature type="signal peptide" evidence="1">
    <location>
        <begin position="1"/>
        <end position="23"/>
    </location>
</feature>
<dbReference type="Proteomes" id="UP000827284">
    <property type="component" value="Unassembled WGS sequence"/>
</dbReference>
<keyword evidence="3" id="KW-1185">Reference proteome</keyword>
<organism evidence="2 3">
    <name type="scientific">Entomortierella parvispora</name>
    <dbReference type="NCBI Taxonomy" id="205924"/>
    <lineage>
        <taxon>Eukaryota</taxon>
        <taxon>Fungi</taxon>
        <taxon>Fungi incertae sedis</taxon>
        <taxon>Mucoromycota</taxon>
        <taxon>Mortierellomycotina</taxon>
        <taxon>Mortierellomycetes</taxon>
        <taxon>Mortierellales</taxon>
        <taxon>Mortierellaceae</taxon>
        <taxon>Entomortierella</taxon>
    </lineage>
</organism>
<proteinExistence type="predicted"/>
<dbReference type="EMBL" id="BQFW01000006">
    <property type="protein sequence ID" value="GJJ71835.1"/>
    <property type="molecule type" value="Genomic_DNA"/>
</dbReference>
<keyword evidence="1" id="KW-0732">Signal</keyword>
<sequence length="69" mass="7345">MLTRTCLTYVAIVAIGLISMTSAAPAEPKVITVEAVPQKLDGPESLPVPKELFPLCCIHNIDACCYIGN</sequence>
<feature type="chain" id="PRO_5040230762" evidence="1">
    <location>
        <begin position="24"/>
        <end position="69"/>
    </location>
</feature>
<accession>A0A9P3H835</accession>